<protein>
    <submittedName>
        <fullName evidence="2">Uncharacterized protein</fullName>
    </submittedName>
</protein>
<sequence length="255" mass="30178">MREFNFREKKQIRLLTDISFENVELFSHFLQEKYFTKTSNIALFILAQQNSSLLYFKKEIFDDIKKRKQEYGEFLELISLIKYLKENRYITIFDIDKKNDIYVLKQDFLPIPNPDKIQFLNNQNILTIDPGAPVNITNENNDIIYCAHTLDKSINDFILENFTGLAYVSEDLKYFVKNNFKTKEDIRFINTQSATWISIFLATIIGLYSIFRVPDKQSVQIAKSQVDSIINSNKKQKDIQKEILLELRNKNNLKK</sequence>
<evidence type="ECO:0000313" key="2">
    <source>
        <dbReference type="EMBL" id="TDD73936.1"/>
    </source>
</evidence>
<gene>
    <name evidence="2" type="ORF">E0F89_16285</name>
</gene>
<dbReference type="Proteomes" id="UP000295278">
    <property type="component" value="Unassembled WGS sequence"/>
</dbReference>
<comment type="caution">
    <text evidence="2">The sequence shown here is derived from an EMBL/GenBank/DDBJ whole genome shotgun (WGS) entry which is preliminary data.</text>
</comment>
<keyword evidence="3" id="KW-1185">Reference proteome</keyword>
<feature type="transmembrane region" description="Helical" evidence="1">
    <location>
        <begin position="193"/>
        <end position="211"/>
    </location>
</feature>
<accession>A0A4R5AQJ6</accession>
<dbReference type="RefSeq" id="WP_131910792.1">
    <property type="nucleotide sequence ID" value="NZ_SMFM01000012.1"/>
</dbReference>
<keyword evidence="1" id="KW-1133">Transmembrane helix</keyword>
<dbReference type="AlphaFoldDB" id="A0A4R5AQJ6"/>
<keyword evidence="1" id="KW-0472">Membrane</keyword>
<proteinExistence type="predicted"/>
<evidence type="ECO:0000313" key="3">
    <source>
        <dbReference type="Proteomes" id="UP000295278"/>
    </source>
</evidence>
<reference evidence="2 3" key="1">
    <citation type="submission" date="2019-03" db="EMBL/GenBank/DDBJ databases">
        <title>Flavobacterium AT-3-2 sp. nov., isolated from arctic soil.</title>
        <authorList>
            <person name="Chaudhary D.K."/>
        </authorList>
    </citation>
    <scope>NUCLEOTIDE SEQUENCE [LARGE SCALE GENOMIC DNA]</scope>
    <source>
        <strain evidence="2 3">AT-3-2</strain>
    </source>
</reference>
<organism evidence="2 3">
    <name type="scientific">Flavobacterium caseinilyticum</name>
    <dbReference type="NCBI Taxonomy" id="2541732"/>
    <lineage>
        <taxon>Bacteria</taxon>
        <taxon>Pseudomonadati</taxon>
        <taxon>Bacteroidota</taxon>
        <taxon>Flavobacteriia</taxon>
        <taxon>Flavobacteriales</taxon>
        <taxon>Flavobacteriaceae</taxon>
        <taxon>Flavobacterium</taxon>
    </lineage>
</organism>
<name>A0A4R5AQJ6_9FLAO</name>
<dbReference type="EMBL" id="SMFM01000012">
    <property type="protein sequence ID" value="TDD73936.1"/>
    <property type="molecule type" value="Genomic_DNA"/>
</dbReference>
<keyword evidence="1" id="KW-0812">Transmembrane</keyword>
<dbReference type="OrthoDB" id="9798192at2"/>
<evidence type="ECO:0000256" key="1">
    <source>
        <dbReference type="SAM" id="Phobius"/>
    </source>
</evidence>